<gene>
    <name evidence="3" type="ORF">LX99_00033</name>
</gene>
<organism evidence="3 4">
    <name type="scientific">Mucilaginibacter oryzae</name>
    <dbReference type="NCBI Taxonomy" id="468058"/>
    <lineage>
        <taxon>Bacteria</taxon>
        <taxon>Pseudomonadati</taxon>
        <taxon>Bacteroidota</taxon>
        <taxon>Sphingobacteriia</taxon>
        <taxon>Sphingobacteriales</taxon>
        <taxon>Sphingobacteriaceae</taxon>
        <taxon>Mucilaginibacter</taxon>
    </lineage>
</organism>
<dbReference type="PANTHER" id="PTHR30298">
    <property type="entry name" value="H REPEAT-ASSOCIATED PREDICTED TRANSPOSASE"/>
    <property type="match status" value="1"/>
</dbReference>
<name>A0A316HGF8_9SPHI</name>
<sequence>MNKKPRISTYFSTMKDHRLDRKKKHDMLDIIAITIAAVVCGAEDWYEIEEFAVVNETWFKSFLRLDNGIPSHDTINRFFANMDPATFESCFTDWISSLEGITHDQLISIDGKTIRGAKENGKKSPVHMVSAWADKNELVLGQLRVYEKSNEITAIPDLLKSLFIKDCLVSIDAMGCQHAIADAIVDKESDYLLAVKGNQGELQENVLDSFRFFKPDDIATDNDIGHGRVETRKCTVIKDLGHIIQKEEWTKLTTLIRIESERFFKVSGKTETETRYYISSKNESAAYFQKNIRSHWGIENKLHWMLDVIFHEDQSRKRAGNAAQNFSLVNKIALTLLKRDVSSTRSIKIKRKRAGWDREFLINILNF</sequence>
<keyword evidence="4" id="KW-1185">Reference proteome</keyword>
<dbReference type="Pfam" id="PF13808">
    <property type="entry name" value="DDE_Tnp_1_assoc"/>
    <property type="match status" value="1"/>
</dbReference>
<dbReference type="InterPro" id="IPR051698">
    <property type="entry name" value="Transposase_11-like"/>
</dbReference>
<dbReference type="EMBL" id="QGHA01000001">
    <property type="protein sequence ID" value="PWK79576.1"/>
    <property type="molecule type" value="Genomic_DNA"/>
</dbReference>
<evidence type="ECO:0000259" key="1">
    <source>
        <dbReference type="Pfam" id="PF01609"/>
    </source>
</evidence>
<reference evidence="3 4" key="1">
    <citation type="submission" date="2018-05" db="EMBL/GenBank/DDBJ databases">
        <title>Genomic Encyclopedia of Archaeal and Bacterial Type Strains, Phase II (KMG-II): from individual species to whole genera.</title>
        <authorList>
            <person name="Goeker M."/>
        </authorList>
    </citation>
    <scope>NUCLEOTIDE SEQUENCE [LARGE SCALE GENOMIC DNA]</scope>
    <source>
        <strain evidence="3 4">DSM 19975</strain>
    </source>
</reference>
<proteinExistence type="predicted"/>
<dbReference type="Pfam" id="PF01609">
    <property type="entry name" value="DDE_Tnp_1"/>
    <property type="match status" value="1"/>
</dbReference>
<evidence type="ECO:0000313" key="3">
    <source>
        <dbReference type="EMBL" id="PWK79576.1"/>
    </source>
</evidence>
<dbReference type="NCBIfam" id="NF033564">
    <property type="entry name" value="transpos_ISAs1"/>
    <property type="match status" value="1"/>
</dbReference>
<dbReference type="AlphaFoldDB" id="A0A316HGF8"/>
<dbReference type="PANTHER" id="PTHR30298:SF0">
    <property type="entry name" value="PROTEIN YBFL-RELATED"/>
    <property type="match status" value="1"/>
</dbReference>
<dbReference type="RefSeq" id="WP_109605318.1">
    <property type="nucleotide sequence ID" value="NZ_QGHA01000001.1"/>
</dbReference>
<dbReference type="GO" id="GO:0006313">
    <property type="term" value="P:DNA transposition"/>
    <property type="evidence" value="ECO:0007669"/>
    <property type="project" value="InterPro"/>
</dbReference>
<evidence type="ECO:0000259" key="2">
    <source>
        <dbReference type="Pfam" id="PF13808"/>
    </source>
</evidence>
<dbReference type="InterPro" id="IPR032806">
    <property type="entry name" value="YbfD_N"/>
</dbReference>
<dbReference type="GO" id="GO:0003677">
    <property type="term" value="F:DNA binding"/>
    <property type="evidence" value="ECO:0007669"/>
    <property type="project" value="InterPro"/>
</dbReference>
<accession>A0A316HGF8</accession>
<dbReference type="Proteomes" id="UP000245678">
    <property type="component" value="Unassembled WGS sequence"/>
</dbReference>
<protein>
    <submittedName>
        <fullName evidence="3">Putative transposase YbfD/YdcC</fullName>
    </submittedName>
</protein>
<feature type="domain" description="H repeat-associated protein N-terminal" evidence="2">
    <location>
        <begin position="9"/>
        <end position="95"/>
    </location>
</feature>
<dbReference type="InterPro" id="IPR002559">
    <property type="entry name" value="Transposase_11"/>
</dbReference>
<feature type="domain" description="Transposase IS4-like" evidence="1">
    <location>
        <begin position="104"/>
        <end position="336"/>
    </location>
</feature>
<evidence type="ECO:0000313" key="4">
    <source>
        <dbReference type="Proteomes" id="UP000245678"/>
    </source>
</evidence>
<dbReference type="InterPro" id="IPR047647">
    <property type="entry name" value="ISAs1_transpos"/>
</dbReference>
<dbReference type="GO" id="GO:0004803">
    <property type="term" value="F:transposase activity"/>
    <property type="evidence" value="ECO:0007669"/>
    <property type="project" value="InterPro"/>
</dbReference>
<comment type="caution">
    <text evidence="3">The sequence shown here is derived from an EMBL/GenBank/DDBJ whole genome shotgun (WGS) entry which is preliminary data.</text>
</comment>